<dbReference type="RefSeq" id="XP_002730806.1">
    <property type="nucleotide sequence ID" value="XM_002730760.2"/>
</dbReference>
<dbReference type="NCBIfam" id="TIGR02396">
    <property type="entry name" value="diverge_rpsU"/>
    <property type="match status" value="1"/>
</dbReference>
<evidence type="ECO:0000259" key="10">
    <source>
        <dbReference type="Pfam" id="PF08511"/>
    </source>
</evidence>
<accession>A0ABM0GIU9</accession>
<feature type="domain" description="COQ9 C-terminal" evidence="10">
    <location>
        <begin position="178"/>
        <end position="247"/>
    </location>
</feature>
<sequence length="282" mass="32214">MACSVTIGKLSLFHLARVGVRSCLVSQIRLMCTTTEGRNNSSNGNSTHEEKEHIYQDHEEEEVEERILRAGLSFVPEYGWTKKSLAEAAILEGYPSVLHGMFPRGGGDLLHYFVRHCNKELVVKLCREAKEREETSEKKNTTEILQDAIETRLRMITPYIDTWPQAMALTALPENITEHFKNLGLLMDDMWFYAGDRSTTFSWYTKRASLAVVYKSAELSLVQDQSFDFEDTWAFLDRRLEDAATFGHFGMMLGEFTRNFGVNVTAAFEISRNMAGLNSRNR</sequence>
<feature type="domain" description="Ubiquinone biosynthesis protein COQ9 HTH" evidence="11">
    <location>
        <begin position="60"/>
        <end position="89"/>
    </location>
</feature>
<dbReference type="Gene3D" id="1.10.357.10">
    <property type="entry name" value="Tetracycline Repressor, domain 2"/>
    <property type="match status" value="1"/>
</dbReference>
<feature type="compositionally biased region" description="Polar residues" evidence="9">
    <location>
        <begin position="36"/>
        <end position="46"/>
    </location>
</feature>
<dbReference type="InterPro" id="IPR048674">
    <property type="entry name" value="COQ9_HTH"/>
</dbReference>
<evidence type="ECO:0000256" key="5">
    <source>
        <dbReference type="ARBA" id="ARBA00022946"/>
    </source>
</evidence>
<dbReference type="PANTHER" id="PTHR21427">
    <property type="entry name" value="UBIQUINONE BIOSYNTHESIS PROTEIN COQ9, MITOCHONDRIAL"/>
    <property type="match status" value="1"/>
</dbReference>
<evidence type="ECO:0000256" key="2">
    <source>
        <dbReference type="ARBA" id="ARBA00004749"/>
    </source>
</evidence>
<dbReference type="PANTHER" id="PTHR21427:SF19">
    <property type="entry name" value="UBIQUINONE BIOSYNTHESIS PROTEIN COQ9, MITOCHONDRIAL"/>
    <property type="match status" value="1"/>
</dbReference>
<gene>
    <name evidence="13" type="primary">LOC100376454</name>
</gene>
<keyword evidence="12" id="KW-1185">Reference proteome</keyword>
<evidence type="ECO:0000256" key="3">
    <source>
        <dbReference type="ARBA" id="ARBA00010766"/>
    </source>
</evidence>
<evidence type="ECO:0000313" key="12">
    <source>
        <dbReference type="Proteomes" id="UP000694865"/>
    </source>
</evidence>
<evidence type="ECO:0000259" key="11">
    <source>
        <dbReference type="Pfam" id="PF21392"/>
    </source>
</evidence>
<comment type="similarity">
    <text evidence="3 8">Belongs to the COQ9 family.</text>
</comment>
<keyword evidence="5" id="KW-0809">Transit peptide</keyword>
<proteinExistence type="inferred from homology"/>
<comment type="function">
    <text evidence="8">Membrane-associated protein that warps the membrane surface to access and bind aromatic isoprenes with high specificity, including ubiquinone (CoQ) isoprene intermediates and presents them directly to Coq7, therefore facilitating the Coq7-mediated hydroxylase step. Participates in the biosynthesis of coenzyme Q, also named ubiquinone, an essential lipid-soluble electron transporter for aerobic cellular respiration.</text>
</comment>
<evidence type="ECO:0000256" key="6">
    <source>
        <dbReference type="ARBA" id="ARBA00023121"/>
    </source>
</evidence>
<evidence type="ECO:0000256" key="8">
    <source>
        <dbReference type="RuleBase" id="RU366063"/>
    </source>
</evidence>
<dbReference type="GeneID" id="100376454"/>
<evidence type="ECO:0000256" key="9">
    <source>
        <dbReference type="SAM" id="MobiDB-lite"/>
    </source>
</evidence>
<feature type="region of interest" description="Disordered" evidence="9">
    <location>
        <begin position="36"/>
        <end position="59"/>
    </location>
</feature>
<name>A0ABM0GIU9_SACKO</name>
<dbReference type="Pfam" id="PF21392">
    <property type="entry name" value="COQ9_N"/>
    <property type="match status" value="1"/>
</dbReference>
<evidence type="ECO:0000256" key="1">
    <source>
        <dbReference type="ARBA" id="ARBA00004173"/>
    </source>
</evidence>
<feature type="compositionally biased region" description="Basic and acidic residues" evidence="9">
    <location>
        <begin position="47"/>
        <end position="57"/>
    </location>
</feature>
<evidence type="ECO:0000313" key="13">
    <source>
        <dbReference type="RefSeq" id="XP_002730806.1"/>
    </source>
</evidence>
<organism evidence="12 13">
    <name type="scientific">Saccoglossus kowalevskii</name>
    <name type="common">Acorn worm</name>
    <dbReference type="NCBI Taxonomy" id="10224"/>
    <lineage>
        <taxon>Eukaryota</taxon>
        <taxon>Metazoa</taxon>
        <taxon>Hemichordata</taxon>
        <taxon>Enteropneusta</taxon>
        <taxon>Harrimaniidae</taxon>
        <taxon>Saccoglossus</taxon>
    </lineage>
</organism>
<keyword evidence="7 8" id="KW-0496">Mitochondrion</keyword>
<reference evidence="13" key="1">
    <citation type="submission" date="2025-08" db="UniProtKB">
        <authorList>
            <consortium name="RefSeq"/>
        </authorList>
    </citation>
    <scope>IDENTIFICATION</scope>
    <source>
        <tissue evidence="13">Testes</tissue>
    </source>
</reference>
<evidence type="ECO:0000256" key="4">
    <source>
        <dbReference type="ARBA" id="ARBA00022688"/>
    </source>
</evidence>
<keyword evidence="4 8" id="KW-0831">Ubiquinone biosynthesis</keyword>
<dbReference type="Proteomes" id="UP000694865">
    <property type="component" value="Unplaced"/>
</dbReference>
<dbReference type="InterPro" id="IPR013718">
    <property type="entry name" value="COQ9_C"/>
</dbReference>
<protein>
    <recommendedName>
        <fullName evidence="8">Ubiquinone biosynthesis protein</fullName>
    </recommendedName>
</protein>
<evidence type="ECO:0000256" key="7">
    <source>
        <dbReference type="ARBA" id="ARBA00023128"/>
    </source>
</evidence>
<comment type="subcellular location">
    <subcellularLocation>
        <location evidence="1 8">Mitochondrion</location>
    </subcellularLocation>
</comment>
<keyword evidence="6 8" id="KW-0446">Lipid-binding</keyword>
<comment type="pathway">
    <text evidence="2 8">Cofactor biosynthesis; ubiquinone biosynthesis.</text>
</comment>
<dbReference type="InterPro" id="IPR012762">
    <property type="entry name" value="Ubiq_biosynth_COQ9"/>
</dbReference>
<dbReference type="Pfam" id="PF08511">
    <property type="entry name" value="COQ9"/>
    <property type="match status" value="1"/>
</dbReference>